<evidence type="ECO:0000256" key="1">
    <source>
        <dbReference type="ARBA" id="ARBA00022448"/>
    </source>
</evidence>
<dbReference type="SUPFAM" id="SSF52540">
    <property type="entry name" value="P-loop containing nucleoside triphosphate hydrolases"/>
    <property type="match status" value="2"/>
</dbReference>
<dbReference type="CDD" id="cd03215">
    <property type="entry name" value="ABC_Carb_Monos_II"/>
    <property type="match status" value="1"/>
</dbReference>
<keyword evidence="4 6" id="KW-0067">ATP-binding</keyword>
<accession>A0AAJ1U568</accession>
<feature type="domain" description="ABC transporter" evidence="5">
    <location>
        <begin position="16"/>
        <end position="259"/>
    </location>
</feature>
<dbReference type="SMART" id="SM00382">
    <property type="entry name" value="AAA"/>
    <property type="match status" value="2"/>
</dbReference>
<dbReference type="AlphaFoldDB" id="A0AAJ1U568"/>
<evidence type="ECO:0000256" key="3">
    <source>
        <dbReference type="ARBA" id="ARBA00022741"/>
    </source>
</evidence>
<dbReference type="InterPro" id="IPR050107">
    <property type="entry name" value="ABC_carbohydrate_import_ATPase"/>
</dbReference>
<evidence type="ECO:0000256" key="4">
    <source>
        <dbReference type="ARBA" id="ARBA00022840"/>
    </source>
</evidence>
<dbReference type="Pfam" id="PF00005">
    <property type="entry name" value="ABC_tran"/>
    <property type="match status" value="2"/>
</dbReference>
<dbReference type="EMBL" id="JAUTAN010000001">
    <property type="protein sequence ID" value="MDQ1105433.1"/>
    <property type="molecule type" value="Genomic_DNA"/>
</dbReference>
<dbReference type="InterPro" id="IPR027417">
    <property type="entry name" value="P-loop_NTPase"/>
</dbReference>
<dbReference type="InterPro" id="IPR003439">
    <property type="entry name" value="ABC_transporter-like_ATP-bd"/>
</dbReference>
<keyword evidence="3" id="KW-0547">Nucleotide-binding</keyword>
<reference evidence="6" key="1">
    <citation type="submission" date="2023-07" db="EMBL/GenBank/DDBJ databases">
        <title>Functional and genomic diversity of the sorghum phyllosphere microbiome.</title>
        <authorList>
            <person name="Shade A."/>
        </authorList>
    </citation>
    <scope>NUCLEOTIDE SEQUENCE</scope>
    <source>
        <strain evidence="6">SORGH_AS_1067</strain>
    </source>
</reference>
<dbReference type="RefSeq" id="WP_307201627.1">
    <property type="nucleotide sequence ID" value="NZ_JAUTAN010000001.1"/>
</dbReference>
<dbReference type="GO" id="GO:0016887">
    <property type="term" value="F:ATP hydrolysis activity"/>
    <property type="evidence" value="ECO:0007669"/>
    <property type="project" value="InterPro"/>
</dbReference>
<dbReference type="PROSITE" id="PS50893">
    <property type="entry name" value="ABC_TRANSPORTER_2"/>
    <property type="match status" value="2"/>
</dbReference>
<dbReference type="Gene3D" id="3.40.50.300">
    <property type="entry name" value="P-loop containing nucleotide triphosphate hydrolases"/>
    <property type="match status" value="2"/>
</dbReference>
<organism evidence="6 7">
    <name type="scientific">Nocardioides zeae</name>
    <dbReference type="NCBI Taxonomy" id="1457234"/>
    <lineage>
        <taxon>Bacteria</taxon>
        <taxon>Bacillati</taxon>
        <taxon>Actinomycetota</taxon>
        <taxon>Actinomycetes</taxon>
        <taxon>Propionibacteriales</taxon>
        <taxon>Nocardioidaceae</taxon>
        <taxon>Nocardioides</taxon>
    </lineage>
</organism>
<dbReference type="Proteomes" id="UP001239215">
    <property type="component" value="Unassembled WGS sequence"/>
</dbReference>
<evidence type="ECO:0000313" key="6">
    <source>
        <dbReference type="EMBL" id="MDQ1105433.1"/>
    </source>
</evidence>
<sequence>MSATHLAIAAGAQLALQVEGLSKSYQGNPALSGFDLAVGRASIHALLGENGSGKSTLIKLLSGTTPADSGRIALADGWQSASKWNPRKARDAGIRVVHQDPGIFADMTVADNLAAGHGYPTGPGWSVKDRAWRAHTEKVLARFSVQATPEAIVGRLRPSTQTLVAIARALQDLESGTSGVLILDEPTASLPAGEVDVIFDSLLRLREQGQAVLFVSHRLGEVRALCDEVTVLRDGRHVQTCPTEGRSEVDLAEMMIGHPLATVVHAAPPPSSGTPLLEVSGLSSGPVNGLDLRVRESEIVGVAGLLASGRTSLLRTLFGDMQPSAGSIRLRGTELRLRHPSDAVAAKIAYVPEERRRDALFGDLTLASNMSAPMVRHYSRNGVLRTRAENVDARDLLSRFRVKAAGELVTPSTLSGGNAQKTVLARWLRSDPTLLLLDNPSQGVDIGAREDIHELIRAAVRPASAAAVVVSDDFEELAVLCDRVVVMHNGTITQEIDTSAMTTEGITRAVYGQRKATA</sequence>
<dbReference type="InterPro" id="IPR003593">
    <property type="entry name" value="AAA+_ATPase"/>
</dbReference>
<dbReference type="CDD" id="cd03216">
    <property type="entry name" value="ABC_Carb_Monos_I"/>
    <property type="match status" value="1"/>
</dbReference>
<proteinExistence type="predicted"/>
<evidence type="ECO:0000313" key="7">
    <source>
        <dbReference type="Proteomes" id="UP001239215"/>
    </source>
</evidence>
<feature type="domain" description="ABC transporter" evidence="5">
    <location>
        <begin position="271"/>
        <end position="514"/>
    </location>
</feature>
<evidence type="ECO:0000256" key="2">
    <source>
        <dbReference type="ARBA" id="ARBA00022737"/>
    </source>
</evidence>
<comment type="caution">
    <text evidence="6">The sequence shown here is derived from an EMBL/GenBank/DDBJ whole genome shotgun (WGS) entry which is preliminary data.</text>
</comment>
<protein>
    <submittedName>
        <fullName evidence="6">Ribose transport system ATP-binding protein</fullName>
    </submittedName>
</protein>
<dbReference type="PANTHER" id="PTHR43790">
    <property type="entry name" value="CARBOHYDRATE TRANSPORT ATP-BINDING PROTEIN MG119-RELATED"/>
    <property type="match status" value="1"/>
</dbReference>
<name>A0AAJ1U568_9ACTN</name>
<gene>
    <name evidence="6" type="ORF">QE405_002717</name>
</gene>
<dbReference type="PANTHER" id="PTHR43790:SF9">
    <property type="entry name" value="GALACTOFURANOSE TRANSPORTER ATP-BINDING PROTEIN YTFR"/>
    <property type="match status" value="1"/>
</dbReference>
<evidence type="ECO:0000259" key="5">
    <source>
        <dbReference type="PROSITE" id="PS50893"/>
    </source>
</evidence>
<keyword evidence="2" id="KW-0677">Repeat</keyword>
<dbReference type="GO" id="GO:0005524">
    <property type="term" value="F:ATP binding"/>
    <property type="evidence" value="ECO:0007669"/>
    <property type="project" value="UniProtKB-KW"/>
</dbReference>
<keyword evidence="1" id="KW-0813">Transport</keyword>